<keyword evidence="3" id="KW-1185">Reference proteome</keyword>
<name>A0A1A9V414_GLOAU</name>
<dbReference type="EnsemblMetazoa" id="GAUT025115-RA">
    <property type="protein sequence ID" value="GAUT025115-PA"/>
    <property type="gene ID" value="GAUT025115"/>
</dbReference>
<evidence type="ECO:0000256" key="1">
    <source>
        <dbReference type="SAM" id="SignalP"/>
    </source>
</evidence>
<reference evidence="2" key="1">
    <citation type="submission" date="2020-05" db="UniProtKB">
        <authorList>
            <consortium name="EnsemblMetazoa"/>
        </authorList>
    </citation>
    <scope>IDENTIFICATION</scope>
    <source>
        <strain evidence="2">TTRI</strain>
    </source>
</reference>
<evidence type="ECO:0000313" key="3">
    <source>
        <dbReference type="Proteomes" id="UP000078200"/>
    </source>
</evidence>
<keyword evidence="1" id="KW-0732">Signal</keyword>
<dbReference type="Proteomes" id="UP000078200">
    <property type="component" value="Unassembled WGS sequence"/>
</dbReference>
<feature type="signal peptide" evidence="1">
    <location>
        <begin position="1"/>
        <end position="15"/>
    </location>
</feature>
<proteinExistence type="predicted"/>
<protein>
    <submittedName>
        <fullName evidence="2">Uncharacterized protein</fullName>
    </submittedName>
</protein>
<sequence length="139" mass="16617">MPVLILYLVTDAVLTLYLGTSENHRPSEQEVKQMVQMNVCKMDGMMDEMDDKIPLTSTNLEYIKNENEKLKETEQLKKENEVLKQKLLEYYYTQQILRRNEERNSKYQQGRLEVKEYFGCSMENMEKHGLNMKTRRPLN</sequence>
<dbReference type="AlphaFoldDB" id="A0A1A9V414"/>
<organism evidence="2 3">
    <name type="scientific">Glossina austeni</name>
    <name type="common">Savannah tsetse fly</name>
    <dbReference type="NCBI Taxonomy" id="7395"/>
    <lineage>
        <taxon>Eukaryota</taxon>
        <taxon>Metazoa</taxon>
        <taxon>Ecdysozoa</taxon>
        <taxon>Arthropoda</taxon>
        <taxon>Hexapoda</taxon>
        <taxon>Insecta</taxon>
        <taxon>Pterygota</taxon>
        <taxon>Neoptera</taxon>
        <taxon>Endopterygota</taxon>
        <taxon>Diptera</taxon>
        <taxon>Brachycera</taxon>
        <taxon>Muscomorpha</taxon>
        <taxon>Hippoboscoidea</taxon>
        <taxon>Glossinidae</taxon>
        <taxon>Glossina</taxon>
    </lineage>
</organism>
<dbReference type="VEuPathDB" id="VectorBase:GAUT025115"/>
<feature type="chain" id="PRO_5013040199" evidence="1">
    <location>
        <begin position="16"/>
        <end position="139"/>
    </location>
</feature>
<evidence type="ECO:0000313" key="2">
    <source>
        <dbReference type="EnsemblMetazoa" id="GAUT025115-PA"/>
    </source>
</evidence>
<accession>A0A1A9V414</accession>